<dbReference type="InterPro" id="IPR001623">
    <property type="entry name" value="DnaJ_domain"/>
</dbReference>
<dbReference type="Pfam" id="PF00226">
    <property type="entry name" value="DnaJ"/>
    <property type="match status" value="1"/>
</dbReference>
<dbReference type="InterPro" id="IPR036869">
    <property type="entry name" value="J_dom_sf"/>
</dbReference>
<evidence type="ECO:0000313" key="4">
    <source>
        <dbReference type="Proteomes" id="UP000250266"/>
    </source>
</evidence>
<keyword evidence="1" id="KW-0472">Membrane</keyword>
<reference evidence="3 4" key="1">
    <citation type="journal article" date="2016" name="Nat. Commun.">
        <title>Ectomycorrhizal ecology is imprinted in the genome of the dominant symbiotic fungus Cenococcum geophilum.</title>
        <authorList>
            <consortium name="DOE Joint Genome Institute"/>
            <person name="Peter M."/>
            <person name="Kohler A."/>
            <person name="Ohm R.A."/>
            <person name="Kuo A."/>
            <person name="Krutzmann J."/>
            <person name="Morin E."/>
            <person name="Arend M."/>
            <person name="Barry K.W."/>
            <person name="Binder M."/>
            <person name="Choi C."/>
            <person name="Clum A."/>
            <person name="Copeland A."/>
            <person name="Grisel N."/>
            <person name="Haridas S."/>
            <person name="Kipfer T."/>
            <person name="LaButti K."/>
            <person name="Lindquist E."/>
            <person name="Lipzen A."/>
            <person name="Maire R."/>
            <person name="Meier B."/>
            <person name="Mihaltcheva S."/>
            <person name="Molinier V."/>
            <person name="Murat C."/>
            <person name="Poggeler S."/>
            <person name="Quandt C.A."/>
            <person name="Sperisen C."/>
            <person name="Tritt A."/>
            <person name="Tisserant E."/>
            <person name="Crous P.W."/>
            <person name="Henrissat B."/>
            <person name="Nehls U."/>
            <person name="Egli S."/>
            <person name="Spatafora J.W."/>
            <person name="Grigoriev I.V."/>
            <person name="Martin F.M."/>
        </authorList>
    </citation>
    <scope>NUCLEOTIDE SEQUENCE [LARGE SCALE GENOMIC DNA]</scope>
    <source>
        <strain evidence="3 4">CBS 459.81</strain>
    </source>
</reference>
<dbReference type="PROSITE" id="PS50076">
    <property type="entry name" value="DNAJ_2"/>
    <property type="match status" value="1"/>
</dbReference>
<accession>A0A8E2JAF4</accession>
<dbReference type="CDD" id="cd06257">
    <property type="entry name" value="DnaJ"/>
    <property type="match status" value="1"/>
</dbReference>
<dbReference type="Proteomes" id="UP000250266">
    <property type="component" value="Unassembled WGS sequence"/>
</dbReference>
<dbReference type="SUPFAM" id="SSF46565">
    <property type="entry name" value="Chaperone J-domain"/>
    <property type="match status" value="1"/>
</dbReference>
<protein>
    <recommendedName>
        <fullName evidence="2">J domain-containing protein</fullName>
    </recommendedName>
</protein>
<dbReference type="EMBL" id="KV745422">
    <property type="protein sequence ID" value="OCK74749.1"/>
    <property type="molecule type" value="Genomic_DNA"/>
</dbReference>
<feature type="transmembrane region" description="Helical" evidence="1">
    <location>
        <begin position="191"/>
        <end position="212"/>
    </location>
</feature>
<keyword evidence="4" id="KW-1185">Reference proteome</keyword>
<dbReference type="OrthoDB" id="445556at2759"/>
<evidence type="ECO:0000256" key="1">
    <source>
        <dbReference type="SAM" id="Phobius"/>
    </source>
</evidence>
<organism evidence="3 4">
    <name type="scientific">Lepidopterella palustris CBS 459.81</name>
    <dbReference type="NCBI Taxonomy" id="1314670"/>
    <lineage>
        <taxon>Eukaryota</taxon>
        <taxon>Fungi</taxon>
        <taxon>Dikarya</taxon>
        <taxon>Ascomycota</taxon>
        <taxon>Pezizomycotina</taxon>
        <taxon>Dothideomycetes</taxon>
        <taxon>Pleosporomycetidae</taxon>
        <taxon>Mytilinidiales</taxon>
        <taxon>Argynnaceae</taxon>
        <taxon>Lepidopterella</taxon>
    </lineage>
</organism>
<keyword evidence="1" id="KW-0812">Transmembrane</keyword>
<dbReference type="Gene3D" id="1.10.287.110">
    <property type="entry name" value="DnaJ domain"/>
    <property type="match status" value="1"/>
</dbReference>
<dbReference type="AlphaFoldDB" id="A0A8E2JAF4"/>
<feature type="domain" description="J" evidence="2">
    <location>
        <begin position="68"/>
        <end position="139"/>
    </location>
</feature>
<evidence type="ECO:0000259" key="2">
    <source>
        <dbReference type="PROSITE" id="PS50076"/>
    </source>
</evidence>
<keyword evidence="1" id="KW-1133">Transmembrane helix</keyword>
<proteinExistence type="predicted"/>
<name>A0A8E2JAF4_9PEZI</name>
<sequence>MLSKKPAIFIPSYTSLSTFYNPPQSHASCRLPTRQSRTYATPISPSLPHHEEADLSWPDPIHPHKTPTPYQILSLAKNEPYTKQRFYSLVKLYHPDRAHPASPASSLPPHVRLERYRLLVAAHTILSDPAKRTAYDIHGAGWSGHPGEYSAGAAYERRKWPAGQDPMYNATWEDWERWYSRDKSSGPQTPVYFSNAAFISLIFALAAIGGVGQATRANTFSSTALEYADKVHMEASRELMRARHATRMTMDRDERIESFLRHREAVLSGEEAYQRLLPEPERCAPEDVRRR</sequence>
<evidence type="ECO:0000313" key="3">
    <source>
        <dbReference type="EMBL" id="OCK74749.1"/>
    </source>
</evidence>
<gene>
    <name evidence="3" type="ORF">K432DRAFT_386624</name>
</gene>